<name>A0A4R2M797_RUBGE</name>
<evidence type="ECO:0000313" key="3">
    <source>
        <dbReference type="Proteomes" id="UP000295106"/>
    </source>
</evidence>
<evidence type="ECO:0000313" key="2">
    <source>
        <dbReference type="EMBL" id="TCP02160.1"/>
    </source>
</evidence>
<dbReference type="Gene3D" id="3.30.70.790">
    <property type="entry name" value="UreE, C-terminal domain"/>
    <property type="match status" value="1"/>
</dbReference>
<accession>A0A4R2M797</accession>
<dbReference type="Pfam" id="PF09413">
    <property type="entry name" value="DUF2007"/>
    <property type="match status" value="1"/>
</dbReference>
<proteinExistence type="predicted"/>
<comment type="caution">
    <text evidence="2">The sequence shown here is derived from an EMBL/GenBank/DDBJ whole genome shotgun (WGS) entry which is preliminary data.</text>
</comment>
<sequence>MPNRHTDGGMIRRPMKRLIQAPNLVLATLWADQLGAAGITSSVQRAYASGIAGEIPPDQSLPEVWVDDDDHARAQALLAEWRHPPEHTWACPRCHEIVEGPFEQCWSCGAERPAA</sequence>
<dbReference type="AlphaFoldDB" id="A0A4R2M797"/>
<feature type="domain" description="DUF2007" evidence="1">
    <location>
        <begin position="15"/>
        <end position="82"/>
    </location>
</feature>
<gene>
    <name evidence="2" type="ORF">EV684_107166</name>
</gene>
<dbReference type="InterPro" id="IPR018551">
    <property type="entry name" value="DUF2007"/>
</dbReference>
<protein>
    <submittedName>
        <fullName evidence="2">Putative signal transducing protein</fullName>
    </submittedName>
</protein>
<evidence type="ECO:0000259" key="1">
    <source>
        <dbReference type="Pfam" id="PF09413"/>
    </source>
</evidence>
<organism evidence="2 3">
    <name type="scientific">Rubrivivax gelatinosus</name>
    <name type="common">Rhodocyclus gelatinosus</name>
    <name type="synonym">Rhodopseudomonas gelatinosa</name>
    <dbReference type="NCBI Taxonomy" id="28068"/>
    <lineage>
        <taxon>Bacteria</taxon>
        <taxon>Pseudomonadati</taxon>
        <taxon>Pseudomonadota</taxon>
        <taxon>Betaproteobacteria</taxon>
        <taxon>Burkholderiales</taxon>
        <taxon>Sphaerotilaceae</taxon>
        <taxon>Rubrivivax</taxon>
    </lineage>
</organism>
<dbReference type="Proteomes" id="UP000295106">
    <property type="component" value="Unassembled WGS sequence"/>
</dbReference>
<dbReference type="EMBL" id="SLXD01000007">
    <property type="protein sequence ID" value="TCP02160.1"/>
    <property type="molecule type" value="Genomic_DNA"/>
</dbReference>
<reference evidence="2 3" key="1">
    <citation type="submission" date="2019-03" db="EMBL/GenBank/DDBJ databases">
        <title>Genomic Encyclopedia of Type Strains, Phase IV (KMG-IV): sequencing the most valuable type-strain genomes for metagenomic binning, comparative biology and taxonomic classification.</title>
        <authorList>
            <person name="Goeker M."/>
        </authorList>
    </citation>
    <scope>NUCLEOTIDE SEQUENCE [LARGE SCALE GENOMIC DNA]</scope>
    <source>
        <strain evidence="2 3">DSM 1709</strain>
    </source>
</reference>